<sequence length="87" mass="11037">MFKDTYEYKLYKEEYLNKSHEFLENELNYYTRKINKLQHKLEINRENMTYLNKYLNRLSERKYLWKIHVIKEILDEYDSKYRLGSVL</sequence>
<reference evidence="1" key="1">
    <citation type="journal article" date="2021" name="Proc. Natl. Acad. Sci. U.S.A.">
        <title>A Catalog of Tens of Thousands of Viruses from Human Metagenomes Reveals Hidden Associations with Chronic Diseases.</title>
        <authorList>
            <person name="Tisza M.J."/>
            <person name="Buck C.B."/>
        </authorList>
    </citation>
    <scope>NUCLEOTIDE SEQUENCE</scope>
    <source>
        <strain evidence="1">CtaCq7</strain>
    </source>
</reference>
<proteinExistence type="predicted"/>
<accession>A0A8S5R674</accession>
<organism evidence="1">
    <name type="scientific">Ackermannviridae sp. ctaCq7</name>
    <dbReference type="NCBI Taxonomy" id="2827294"/>
    <lineage>
        <taxon>Viruses</taxon>
        <taxon>Duplodnaviria</taxon>
        <taxon>Heunggongvirae</taxon>
        <taxon>Uroviricota</taxon>
        <taxon>Caudoviricetes</taxon>
        <taxon>Pantevenvirales</taxon>
        <taxon>Ackermannviridae</taxon>
    </lineage>
</organism>
<evidence type="ECO:0000313" key="1">
    <source>
        <dbReference type="EMBL" id="DAE26642.1"/>
    </source>
</evidence>
<name>A0A8S5R674_9CAUD</name>
<protein>
    <submittedName>
        <fullName evidence="1">Uncharacterized protein</fullName>
    </submittedName>
</protein>
<dbReference type="EMBL" id="BK015821">
    <property type="protein sequence ID" value="DAE26642.1"/>
    <property type="molecule type" value="Genomic_DNA"/>
</dbReference>